<dbReference type="Pfam" id="PF16197">
    <property type="entry name" value="KAsynt_C_assoc"/>
    <property type="match status" value="1"/>
</dbReference>
<feature type="active site" description="Proton donor; for dehydratase activity" evidence="10">
    <location>
        <position position="210"/>
    </location>
</feature>
<dbReference type="Pfam" id="PF22336">
    <property type="entry name" value="RhiE-like_linker"/>
    <property type="match status" value="1"/>
</dbReference>
<evidence type="ECO:0000259" key="11">
    <source>
        <dbReference type="PROSITE" id="PS50075"/>
    </source>
</evidence>
<dbReference type="InterPro" id="IPR054514">
    <property type="entry name" value="RhiE-like_linker"/>
</dbReference>
<dbReference type="Pfam" id="PF00550">
    <property type="entry name" value="PP-binding"/>
    <property type="match status" value="3"/>
</dbReference>
<reference evidence="14 15" key="1">
    <citation type="submission" date="2016-11" db="EMBL/GenBank/DDBJ databases">
        <title>Whole genomes of Flavobacteriaceae.</title>
        <authorList>
            <person name="Stine C."/>
            <person name="Li C."/>
            <person name="Tadesse D."/>
        </authorList>
    </citation>
    <scope>NUCLEOTIDE SEQUENCE [LARGE SCALE GENOMIC DNA]</scope>
    <source>
        <strain evidence="14 15">DSM 24704</strain>
    </source>
</reference>
<evidence type="ECO:0000256" key="6">
    <source>
        <dbReference type="ARBA" id="ARBA00022679"/>
    </source>
</evidence>
<dbReference type="Gene3D" id="3.10.129.110">
    <property type="entry name" value="Polyketide synthase dehydratase"/>
    <property type="match status" value="3"/>
</dbReference>
<dbReference type="InterPro" id="IPR009081">
    <property type="entry name" value="PP-bd_ACP"/>
</dbReference>
<feature type="region of interest" description="C-terminal hotdog fold" evidence="10">
    <location>
        <begin position="1175"/>
        <end position="1320"/>
    </location>
</feature>
<evidence type="ECO:0000313" key="14">
    <source>
        <dbReference type="EMBL" id="OXG03681.1"/>
    </source>
</evidence>
<feature type="domain" description="Ketosynthase family 3 (KS3)" evidence="12">
    <location>
        <begin position="3857"/>
        <end position="4276"/>
    </location>
</feature>
<name>A0A227P1C8_9FLAO</name>
<dbReference type="InterPro" id="IPR016039">
    <property type="entry name" value="Thiolase-like"/>
</dbReference>
<keyword evidence="5" id="KW-0597">Phosphoprotein</keyword>
<dbReference type="InterPro" id="IPR020841">
    <property type="entry name" value="PKS_Beta-ketoAc_synthase_dom"/>
</dbReference>
<dbReference type="PROSITE" id="PS50075">
    <property type="entry name" value="CARRIER"/>
    <property type="match status" value="2"/>
</dbReference>
<dbReference type="InterPro" id="IPR032821">
    <property type="entry name" value="PKS_assoc"/>
</dbReference>
<dbReference type="Gene3D" id="3.40.47.10">
    <property type="match status" value="3"/>
</dbReference>
<sequence length="4336" mass="488009">MLEERIKLIKSLAKNEISVSEALQKLKSGGDEVSSIELMLNHKSPVINGHVVYGSKILIGVTHLALLLEEEYRKNFQFPVVLKKFMLHERVILDAEEIIKLRLKIEDKQTHVQSDINDQGGWRSIASAQTSVAINGINPEKLPLIDWESNLTYKGSELYSIFNKNGIVYQDPLLTVERVTIENDFTYCEMFNDFEFPVTGALQVNPVFIDGAIISAFFGAFSTSENRNVYIPLFVSEIICFKATSNHCFSKSVLKKANDEIAIFDISIYDYNHEEVICLKGVSCKKIADPSSKSTKNVQEDIIEKSSVKSSNLDNAGDGSIKKVRDYLVDKITGLIPDNSLSENKLLKTNFMDLGIESEALIHLTEEIEEDLKVELYPTIFFEYQNVSELAAFFVEEFKEDIQSFLNKFSPESKIGFLVNEQVKEIEILEVKPTFIPNVESTETLKLEVKQEPRSNDIAIIGMAGRFSKSNNVDEFWKNIVDQSDMITEVPPSRWSVDKHYSSDKKAKDKSYCKDGSFINNIDKFDPLFFNISPREARMMDPQMRHLLENLYHTAENAGVVSQLRGSNTGMYVGVCFHDYQTESLLHNKEIDPFDGIGNALTMLANRPSFYFDLKGPSLTVDTACSSSLVALDLACKAIQNGSCEMAFVSGVNLLLSAWHYKYFSSIGALSESGRCHSFDSRADGYTPGEGIASVLLKPLDKALADGDPIHSVIKGSAVKHGGYTNSITAPSAKTQALVLKEAWNNANILPEQIGYIEAHGTGTKLGDPIEIEALKMAFGNTEHKGFCRIGSVKSNIGHTEGAAGISGILMATLCIKNKFIPAMPNFEGLNPYIKIKNSPFVINNENTNWQSDKPLIAGVSSFGFGGTYAHVVLEEAPAIDRIHSSSNREELIIISAKVKDSLIRNVQQILEFIELHENKDTCTLTNIAYSLLTGRESFSERLVIKVSSMEQLKRALSNYVKGDDSEVASSSIEDSDYEDVLLTDIDLNTSQEKFVELWLGGAGIDIAQIRSSNEGKAQIISLPGYAFLKESYWYDLPAIKLEKKIKYALSPKQADIQEIFIFLSKHQVLVNEHLVKDTFVLPGVGTMELILEGVRTALPQYSDQLVVNNLLLLAPLVVSDHIKLSVVVEKGENQIKAELKFTDSNKTLATCLIGTNTSSIKELISLDSIKSRSKFTMTHEEVYERFKAVEICYGESFRGISKLWCSENEVLGLVNLPETAATLEEGYLWNPFLMDAIIQCISGLQTPNEALNLMLPHKFENVCWLKEQPKSCWVHVELIEIDRDQKSCFITLKAYNSQFELVFIIEKLTLKFADKLTLSDKINLDTDFLPGYTYAWKAIKELPCKVGFEQSRDKGKGLWVYNNPDNLPLLKKRFQTRPEDIVFLYLGAENRVYENSYEVKSQQDDFLAFLELNGHFDEICWLAENNEIPQSLSKVQDQQELTTFSLLRFIKALAERNKDKKIVNLNLFTLNADTITEDNFLNPNLSAMKGLAKVLPKDISWLKVGLLDLDKNEWIQGNHTVLENIKKLEATKLCIDYAVRNKILFQYRKIALQNIPITVDPSTKIAIEGNYVIVGGMGGLGSKYCEWLVSKSNVNLFILGSSEMDIEKQKKLDTYKAKGSTAQYIQVDITLEKECRLAIEKLNLQVINELVFSVIRLDDKPILEMDEVCFNTAFSPKVMGSWSMYFATENIDVKNVLYFSSINADIASKTQSNYVAACVFENSFAEYWKFMKKSTVKVINWGFWEQTGIVAGKDQRELLEAVGIMGIDNKEGIRFLETGLSTSYSKICIAKLSENLKDILQIISNETSIILDQVNKDETLRFINEGFPILDYIQSKELFRDYVVLSIEGLFSKYRNGKVISILSFMNTQEVLPVYEALIRSAFELLVDEEYLVKINEDEFEVSTILNSPMKNRQESIKQDLLARGGEYLPYFELLDNCVKNFIDVVNGTTSHAEVLFPNGSMETVNKIYQGNRIMDYYNTLVSRITIDLLNLHAQRKNDGFVFKILEIGAGTGGTSKAVFELLKESRLNVEYHYTDISKSFINYGKRTFAQYDFIKYDILDIEKPSSFGEQYSNHFDLVIASNVIHATSSIFSSLQNIRGLLSKNGILVLNEMIENNPFNTFTFGLTKEWWKFQDKENRLPFSPVLSIPLWSKMLISAGYFNTAHYGLGEFLGQSESMQIMVAENSSILSLNFDKLPTPSHHEKNTVPQKNQEISDKKNVVVNYIKGIFSEVLQIPAQQISIVKSYDEYGVDSITGQELIERLKKDIPKLNSVILFECTNIEQLASFFLKEFPDFIMELGSLEEEVNYSSVLLNDEEKEIFKSVNKKIIFERLDSPELQKDSFFSDNEENEIAIIGMAGKYPQAENLDEFWENLKKGKNCIEEIPKDRWNIADHFDSDPKKETTSYSKWGGFIKDIDKFDAQLFKMSPFEAELTDPQIRLFLENAWTLMENAGYTADSIGQNVGVFVGVMSSQYQLLGVEEMMKGNISLPNCGYWAIANRVSHFFDFHGPSIAIDTACSSSLTALHLACRSILDKECNSAIVGGVNLIIHPSRYIQYSQFNMLASNGECKSFDKDADGFVDGEGVGSVLLKQKKQAIADGDFIYGTIKGSVINSGGKSAGFTVPDIARQSELIAKNLKSSGVKPQEISYVEAHGTGTKLGDPIEVRALTKAFEQNQYKKQYCAIGSVKSNIGHLEAAAGLASLSKVLLQFYYKTLVPSINFREENPKIEFKETPFFVQQSCSPWNPINLDGRPLPRIATISSFGAGGSNANIIIEEYKNKELSESSTINHLIILSSDKDDLDDKVVELNRFLSNRSSLTHYSLKNIAGTLQLGRVHHRNRVCFNVSSLTQLQKALTEYSKGNKDSTDIFLQKNKTKQDDLALFEKPISNNNIKEIAEYWIKGGDVNWNELYSEQKYLKVHLPGQLFRKDRYWLKQVDPLIENVKITDNRAELWDSNHSDLEKFSFTKQFSGHENILKDHNVSGQMILPGVVYLEMFRQTMKAIYANDPVVKINNFILASPIVYHEQLGEIRVDIKPGKDRFDVEVSSESDGVNQLHAMGKLVLRSQVKEKPNVTLVDLNSIIARCPKVVQGKEVYELYGSVSLVYGKSFRGIQKINCGNLEALSFISIDGESSDAVTGFNHTILDGALQTIMGVNLSAEDHKMFLPFSFKSFECYANLTRECYVHAKVLTEKYRNDDLIFCFDIDIFDVFGKHLARFNEFVVRAFDPKSVQSIITVPEKEKLNEIYIPKWHCDEAFRLNDMSSLSLSNSLIFCNSEDYLQPIKDRGDIITVVYGKEFLWKSKHEVIINPAEPADYSKLFSDLEQQDIKINQIIHLWNYLYVKDTIIEHDDLLNIGVRSLFLGYQAVLKHNKIKNIPFFYCYTTSSKNHYNQCANALAKSFTKESPKGKLMVVEFDHLYPLPDLLSTLHYEKNNVVKFNVKLEKGKRYLRHFERSVLSGKKYNELEKGNNIIIVGGHSGVGKLLAEHLIKQYQVNVFAIGRRTLNDTEISQLEIIGNHDSSIRYLSCDVNNRAELKVCLNNIRNCGGIHGIIHAAGIVEDHFLIQKKLESFNRVLLPKINGTINLDELTINDELKFFITFSSLAGVMGNVGQGDYAAANCFMDSYQHYRDVMHKQDQRNGKSISINWPYWKEGGMQLEAEYLAIMQKQGLEELTTSLGIAYFDNILNSNNLQSVVTIGNDDKIFAMLNGIESFDKNQLSDQKAEANEKYSLERMIEIVTSCLAETLKISPDELDSQVNVVDFGMDSILMMRTLGKIESSLGIVIDPNLLVDNSTIHGISEFLLQNHQDELLMEQSELKDGFTENKSQKQVEVITEIKDGFPQKENFKEERDGKKEETSRVAVIGMACRFPGSDTTDEFWERLVNGVSSIGTIPKSRWEVNSESLSENEQQFGAFIDNYDAFDASHFNITDQEALVMDPQQRILLELSQELIDNAGYRKEELDGSKTGVFLGGTSSNYIGIHEGEITKELLKYSIVSNIQNMMAARISNFYNFKGYSGTIDTACSSSLVAIHQAVESIRDGKCEFAMAGGISLLLDDHAHKGFSGAEVLSKDGRVKVFDQSADGFTLGEGGGLVFLKDYEKAVRDGDQILAIIRGSAVNNDGRTMGVTTPNRDAQKEVIKAAINEANVNVENIGYLEAHGTGTLLGDPIEIQAATQVYREFVDKEGFCATGSVKTNVGHMLTAAGVCGFIKVVLSLNKGKIPPTLNCDNPHPRFKFDKSPFFPVTSLTNWTQSAGERLAAISSFGFGGTNCHIIVQDYTGNSVKRLPIKNRKFNRSRYCLGKEILPVAEYELLDIFAGLRKGDISIEEAEKLIKNLN</sequence>
<comment type="pathway">
    <text evidence="2">Antibiotic biosynthesis.</text>
</comment>
<dbReference type="PANTHER" id="PTHR43775:SF37">
    <property type="entry name" value="SI:DKEY-61P9.11"/>
    <property type="match status" value="1"/>
</dbReference>
<keyword evidence="8" id="KW-0511">Multifunctional enzyme</keyword>
<dbReference type="GO" id="GO:0006633">
    <property type="term" value="P:fatty acid biosynthetic process"/>
    <property type="evidence" value="ECO:0007669"/>
    <property type="project" value="InterPro"/>
</dbReference>
<dbReference type="InterPro" id="IPR049551">
    <property type="entry name" value="PKS_DH_C"/>
</dbReference>
<feature type="active site" description="Proton acceptor; for dehydratase activity" evidence="10">
    <location>
        <position position="50"/>
    </location>
</feature>
<feature type="domain" description="Ketosynthase family 3 (KS3)" evidence="12">
    <location>
        <begin position="2350"/>
        <end position="2777"/>
    </location>
</feature>
<dbReference type="InterPro" id="IPR018201">
    <property type="entry name" value="Ketoacyl_synth_AS"/>
</dbReference>
<dbReference type="SUPFAM" id="SSF53901">
    <property type="entry name" value="Thiolase-like"/>
    <property type="match status" value="3"/>
</dbReference>
<dbReference type="InterPro" id="IPR020807">
    <property type="entry name" value="PKS_DH"/>
</dbReference>
<dbReference type="InterPro" id="IPR006162">
    <property type="entry name" value="Ppantetheine_attach_site"/>
</dbReference>
<evidence type="ECO:0000256" key="5">
    <source>
        <dbReference type="ARBA" id="ARBA00022553"/>
    </source>
</evidence>
<dbReference type="Gene3D" id="3.40.50.720">
    <property type="entry name" value="NAD(P)-binding Rossmann-like Domain"/>
    <property type="match status" value="2"/>
</dbReference>
<dbReference type="CDD" id="cd00833">
    <property type="entry name" value="PKS"/>
    <property type="match status" value="3"/>
</dbReference>
<feature type="region of interest" description="C-terminal hotdog fold" evidence="10">
    <location>
        <begin position="3087"/>
        <end position="3232"/>
    </location>
</feature>
<dbReference type="Proteomes" id="UP000214684">
    <property type="component" value="Unassembled WGS sequence"/>
</dbReference>
<dbReference type="Gene3D" id="3.40.50.150">
    <property type="entry name" value="Vaccinia Virus protein VP39"/>
    <property type="match status" value="1"/>
</dbReference>
<proteinExistence type="predicted"/>
<keyword evidence="3" id="KW-0596">Phosphopantetheine</keyword>
<comment type="function">
    <text evidence="9">Involved in production of the polyketide antibiotic thailandamide.</text>
</comment>
<dbReference type="Pfam" id="PF02801">
    <property type="entry name" value="Ketoacyl-synt_C"/>
    <property type="match status" value="3"/>
</dbReference>
<dbReference type="Pfam" id="PF08242">
    <property type="entry name" value="Methyltransf_12"/>
    <property type="match status" value="1"/>
</dbReference>
<dbReference type="PANTHER" id="PTHR43775">
    <property type="entry name" value="FATTY ACID SYNTHASE"/>
    <property type="match status" value="1"/>
</dbReference>
<evidence type="ECO:0000256" key="4">
    <source>
        <dbReference type="ARBA" id="ARBA00022490"/>
    </source>
</evidence>
<feature type="active site" description="Proton acceptor; for dehydratase activity" evidence="10">
    <location>
        <position position="2980"/>
    </location>
</feature>
<dbReference type="InterPro" id="IPR014030">
    <property type="entry name" value="Ketoacyl_synth_N"/>
</dbReference>
<dbReference type="CDD" id="cd08953">
    <property type="entry name" value="KR_2_SDR_x"/>
    <property type="match status" value="1"/>
</dbReference>
<dbReference type="EMBL" id="MUGS01000037">
    <property type="protein sequence ID" value="OXG03681.1"/>
    <property type="molecule type" value="Genomic_DNA"/>
</dbReference>
<dbReference type="SUPFAM" id="SSF47336">
    <property type="entry name" value="ACP-like"/>
    <property type="match status" value="3"/>
</dbReference>
<dbReference type="InterPro" id="IPR029063">
    <property type="entry name" value="SAM-dependent_MTases_sf"/>
</dbReference>
<organism evidence="14 15">
    <name type="scientific">Flavobacterium araucananum</name>
    <dbReference type="NCBI Taxonomy" id="946678"/>
    <lineage>
        <taxon>Bacteria</taxon>
        <taxon>Pseudomonadati</taxon>
        <taxon>Bacteroidota</taxon>
        <taxon>Flavobacteriia</taxon>
        <taxon>Flavobacteriales</taxon>
        <taxon>Flavobacteriaceae</taxon>
        <taxon>Flavobacterium</taxon>
    </lineage>
</organism>
<dbReference type="CDD" id="cd02440">
    <property type="entry name" value="AdoMet_MTases"/>
    <property type="match status" value="1"/>
</dbReference>
<protein>
    <recommendedName>
        <fullName evidence="16">Carrier domain-containing protein</fullName>
    </recommendedName>
</protein>
<evidence type="ECO:0000256" key="1">
    <source>
        <dbReference type="ARBA" id="ARBA00004496"/>
    </source>
</evidence>
<evidence type="ECO:0000256" key="3">
    <source>
        <dbReference type="ARBA" id="ARBA00022450"/>
    </source>
</evidence>
<dbReference type="SUPFAM" id="SSF51735">
    <property type="entry name" value="NAD(P)-binding Rossmann-fold domains"/>
    <property type="match status" value="2"/>
</dbReference>
<evidence type="ECO:0000259" key="12">
    <source>
        <dbReference type="PROSITE" id="PS52004"/>
    </source>
</evidence>
<evidence type="ECO:0000256" key="8">
    <source>
        <dbReference type="ARBA" id="ARBA00023268"/>
    </source>
</evidence>
<dbReference type="PROSITE" id="PS52019">
    <property type="entry name" value="PKS_MFAS_DH"/>
    <property type="match status" value="3"/>
</dbReference>
<dbReference type="InterPro" id="IPR049900">
    <property type="entry name" value="PKS_mFAS_DH"/>
</dbReference>
<dbReference type="GO" id="GO:0004315">
    <property type="term" value="F:3-oxoacyl-[acyl-carrier-protein] synthase activity"/>
    <property type="evidence" value="ECO:0007669"/>
    <property type="project" value="InterPro"/>
</dbReference>
<feature type="region of interest" description="N-terminal hotdog fold" evidence="10">
    <location>
        <begin position="16"/>
        <end position="137"/>
    </location>
</feature>
<feature type="domain" description="PKS/mFAS DH" evidence="13">
    <location>
        <begin position="1040"/>
        <end position="1320"/>
    </location>
</feature>
<feature type="domain" description="Carrier" evidence="11">
    <location>
        <begin position="319"/>
        <end position="398"/>
    </location>
</feature>
<dbReference type="InterPro" id="IPR057326">
    <property type="entry name" value="KR_dom"/>
</dbReference>
<dbReference type="FunFam" id="3.40.47.10:FF:000019">
    <property type="entry name" value="Polyketide synthase type I"/>
    <property type="match status" value="2"/>
</dbReference>
<feature type="domain" description="PKS/mFAS DH" evidence="13">
    <location>
        <begin position="16"/>
        <end position="293"/>
    </location>
</feature>
<dbReference type="SMART" id="SM00826">
    <property type="entry name" value="PKS_DH"/>
    <property type="match status" value="1"/>
</dbReference>
<feature type="region of interest" description="C-terminal hotdog fold" evidence="10">
    <location>
        <begin position="150"/>
        <end position="293"/>
    </location>
</feature>
<keyword evidence="15" id="KW-1185">Reference proteome</keyword>
<comment type="subcellular location">
    <subcellularLocation>
        <location evidence="1">Cytoplasm</location>
    </subcellularLocation>
</comment>
<dbReference type="SUPFAM" id="SSF53335">
    <property type="entry name" value="S-adenosyl-L-methionine-dependent methyltransferases"/>
    <property type="match status" value="1"/>
</dbReference>
<keyword evidence="6" id="KW-0808">Transferase</keyword>
<feature type="active site" description="Proton donor; for dehydratase activity" evidence="10">
    <location>
        <position position="3146"/>
    </location>
</feature>
<dbReference type="OrthoDB" id="4317020at2"/>
<dbReference type="InterPro" id="IPR013968">
    <property type="entry name" value="PKS_KR"/>
</dbReference>
<dbReference type="InterPro" id="IPR036736">
    <property type="entry name" value="ACP-like_sf"/>
</dbReference>
<comment type="caution">
    <text evidence="14">The sequence shown here is derived from an EMBL/GenBank/DDBJ whole genome shotgun (WGS) entry which is preliminary data.</text>
</comment>
<dbReference type="SMART" id="SM00825">
    <property type="entry name" value="PKS_KS"/>
    <property type="match status" value="3"/>
</dbReference>
<dbReference type="Pfam" id="PF21089">
    <property type="entry name" value="PKS_DH_N"/>
    <property type="match status" value="2"/>
</dbReference>
<dbReference type="SMART" id="SM00822">
    <property type="entry name" value="PKS_KR"/>
    <property type="match status" value="2"/>
</dbReference>
<dbReference type="InterPro" id="IPR014031">
    <property type="entry name" value="Ketoacyl_synth_C"/>
</dbReference>
<dbReference type="GO" id="GO:0004312">
    <property type="term" value="F:fatty acid synthase activity"/>
    <property type="evidence" value="ECO:0007669"/>
    <property type="project" value="TreeGrafter"/>
</dbReference>
<feature type="region of interest" description="N-terminal hotdog fold" evidence="10">
    <location>
        <begin position="1040"/>
        <end position="1164"/>
    </location>
</feature>
<feature type="domain" description="PKS/mFAS DH" evidence="13">
    <location>
        <begin position="2944"/>
        <end position="3232"/>
    </location>
</feature>
<dbReference type="Pfam" id="PF00109">
    <property type="entry name" value="ketoacyl-synt"/>
    <property type="match status" value="3"/>
</dbReference>
<feature type="region of interest" description="N-terminal hotdog fold" evidence="10">
    <location>
        <begin position="2944"/>
        <end position="3069"/>
    </location>
</feature>
<dbReference type="Pfam" id="PF08659">
    <property type="entry name" value="KR"/>
    <property type="match status" value="2"/>
</dbReference>
<feature type="domain" description="Carrier" evidence="11">
    <location>
        <begin position="3732"/>
        <end position="3806"/>
    </location>
</feature>
<dbReference type="InterPro" id="IPR036291">
    <property type="entry name" value="NAD(P)-bd_dom_sf"/>
</dbReference>
<dbReference type="PROSITE" id="PS00012">
    <property type="entry name" value="PHOSPHOPANTETHEINE"/>
    <property type="match status" value="1"/>
</dbReference>
<evidence type="ECO:0008006" key="16">
    <source>
        <dbReference type="Google" id="ProtNLM"/>
    </source>
</evidence>
<dbReference type="InterPro" id="IPR013217">
    <property type="entry name" value="Methyltransf_12"/>
</dbReference>
<dbReference type="InterPro" id="IPR050091">
    <property type="entry name" value="PKS_NRPS_Biosynth_Enz"/>
</dbReference>
<dbReference type="Gene3D" id="1.10.1200.10">
    <property type="entry name" value="ACP-like"/>
    <property type="match status" value="3"/>
</dbReference>
<dbReference type="InterPro" id="IPR020806">
    <property type="entry name" value="PKS_PP-bd"/>
</dbReference>
<dbReference type="SMART" id="SM00823">
    <property type="entry name" value="PKS_PP"/>
    <property type="match status" value="3"/>
</dbReference>
<feature type="active site" description="Proton acceptor; for dehydratase activity" evidence="10">
    <location>
        <position position="1074"/>
    </location>
</feature>
<evidence type="ECO:0000256" key="7">
    <source>
        <dbReference type="ARBA" id="ARBA00022737"/>
    </source>
</evidence>
<dbReference type="PROSITE" id="PS52004">
    <property type="entry name" value="KS3_2"/>
    <property type="match status" value="3"/>
</dbReference>
<evidence type="ECO:0000259" key="13">
    <source>
        <dbReference type="PROSITE" id="PS52019"/>
    </source>
</evidence>
<gene>
    <name evidence="14" type="ORF">B0A64_16995</name>
</gene>
<dbReference type="InterPro" id="IPR049552">
    <property type="entry name" value="PKS_DH_N"/>
</dbReference>
<dbReference type="Pfam" id="PF14765">
    <property type="entry name" value="PS-DH"/>
    <property type="match status" value="2"/>
</dbReference>
<dbReference type="SMART" id="SM01294">
    <property type="entry name" value="PKS_PP_betabranch"/>
    <property type="match status" value="1"/>
</dbReference>
<evidence type="ECO:0000313" key="15">
    <source>
        <dbReference type="Proteomes" id="UP000214684"/>
    </source>
</evidence>
<dbReference type="InterPro" id="IPR049490">
    <property type="entry name" value="C883_1060-like_KR_N"/>
</dbReference>
<dbReference type="Pfam" id="PF21394">
    <property type="entry name" value="Beta-ketacyl_N"/>
    <property type="match status" value="1"/>
</dbReference>
<evidence type="ECO:0000256" key="2">
    <source>
        <dbReference type="ARBA" id="ARBA00004792"/>
    </source>
</evidence>
<feature type="domain" description="Ketosynthase family 3 (KS3)" evidence="12">
    <location>
        <begin position="455"/>
        <end position="876"/>
    </location>
</feature>
<dbReference type="Gene3D" id="1.10.1240.100">
    <property type="match status" value="2"/>
</dbReference>
<accession>A0A227P1C8</accession>
<dbReference type="RefSeq" id="WP_089480699.1">
    <property type="nucleotide sequence ID" value="NZ_MUGS01000037.1"/>
</dbReference>
<dbReference type="PROSITE" id="PS00606">
    <property type="entry name" value="KS3_1"/>
    <property type="match status" value="3"/>
</dbReference>
<dbReference type="GO" id="GO:0031177">
    <property type="term" value="F:phosphopantetheine binding"/>
    <property type="evidence" value="ECO:0007669"/>
    <property type="project" value="InterPro"/>
</dbReference>
<feature type="active site" description="Proton donor; for dehydratase activity" evidence="10">
    <location>
        <position position="1236"/>
    </location>
</feature>
<keyword evidence="4" id="KW-0963">Cytoplasm</keyword>
<dbReference type="InterPro" id="IPR042104">
    <property type="entry name" value="PKS_dehydratase_sf"/>
</dbReference>
<evidence type="ECO:0000256" key="9">
    <source>
        <dbReference type="ARBA" id="ARBA00054155"/>
    </source>
</evidence>
<evidence type="ECO:0000256" key="10">
    <source>
        <dbReference type="PROSITE-ProRule" id="PRU01363"/>
    </source>
</evidence>
<keyword evidence="7" id="KW-0677">Repeat</keyword>